<dbReference type="EMBL" id="BMAW01067047">
    <property type="protein sequence ID" value="GFT57920.1"/>
    <property type="molecule type" value="Genomic_DNA"/>
</dbReference>
<name>A0A8X6P910_NEPPI</name>
<keyword evidence="2" id="KW-1185">Reference proteome</keyword>
<protein>
    <submittedName>
        <fullName evidence="1">Uncharacterized protein</fullName>
    </submittedName>
</protein>
<evidence type="ECO:0000313" key="1">
    <source>
        <dbReference type="EMBL" id="GFT57920.1"/>
    </source>
</evidence>
<evidence type="ECO:0000313" key="2">
    <source>
        <dbReference type="Proteomes" id="UP000887013"/>
    </source>
</evidence>
<comment type="caution">
    <text evidence="1">The sequence shown here is derived from an EMBL/GenBank/DDBJ whole genome shotgun (WGS) entry which is preliminary data.</text>
</comment>
<sequence length="127" mass="13566">MPSLQHDSVTKVFIIKVKKASCSNPDMTRKVSRDDTAAAIGFGQTWGGSKRSFLTAEVTPCQTSGRCNGQKSKVGRLPTGEGECGERLATARGSETLASGVAMTFMEWLELAVARVISTFASHDTSH</sequence>
<reference evidence="1" key="1">
    <citation type="submission" date="2020-08" db="EMBL/GenBank/DDBJ databases">
        <title>Multicomponent nature underlies the extraordinary mechanical properties of spider dragline silk.</title>
        <authorList>
            <person name="Kono N."/>
            <person name="Nakamura H."/>
            <person name="Mori M."/>
            <person name="Yoshida Y."/>
            <person name="Ohtoshi R."/>
            <person name="Malay A.D."/>
            <person name="Moran D.A.P."/>
            <person name="Tomita M."/>
            <person name="Numata K."/>
            <person name="Arakawa K."/>
        </authorList>
    </citation>
    <scope>NUCLEOTIDE SEQUENCE</scope>
</reference>
<gene>
    <name evidence="1" type="ORF">NPIL_7621</name>
</gene>
<dbReference type="Proteomes" id="UP000887013">
    <property type="component" value="Unassembled WGS sequence"/>
</dbReference>
<organism evidence="1 2">
    <name type="scientific">Nephila pilipes</name>
    <name type="common">Giant wood spider</name>
    <name type="synonym">Nephila maculata</name>
    <dbReference type="NCBI Taxonomy" id="299642"/>
    <lineage>
        <taxon>Eukaryota</taxon>
        <taxon>Metazoa</taxon>
        <taxon>Ecdysozoa</taxon>
        <taxon>Arthropoda</taxon>
        <taxon>Chelicerata</taxon>
        <taxon>Arachnida</taxon>
        <taxon>Araneae</taxon>
        <taxon>Araneomorphae</taxon>
        <taxon>Entelegynae</taxon>
        <taxon>Araneoidea</taxon>
        <taxon>Nephilidae</taxon>
        <taxon>Nephila</taxon>
    </lineage>
</organism>
<proteinExistence type="predicted"/>
<dbReference type="AlphaFoldDB" id="A0A8X6P910"/>
<accession>A0A8X6P910</accession>